<dbReference type="Proteomes" id="UP001629156">
    <property type="component" value="Unassembled WGS sequence"/>
</dbReference>
<evidence type="ECO:0000256" key="1">
    <source>
        <dbReference type="SAM" id="SignalP"/>
    </source>
</evidence>
<evidence type="ECO:0000313" key="2">
    <source>
        <dbReference type="EMBL" id="MFL9845941.1"/>
    </source>
</evidence>
<keyword evidence="3" id="KW-1185">Reference proteome</keyword>
<protein>
    <recommendedName>
        <fullName evidence="4">Lipoprotein</fullName>
    </recommendedName>
</protein>
<feature type="chain" id="PRO_5045460066" description="Lipoprotein" evidence="1">
    <location>
        <begin position="20"/>
        <end position="160"/>
    </location>
</feature>
<comment type="caution">
    <text evidence="2">The sequence shown here is derived from an EMBL/GenBank/DDBJ whole genome shotgun (WGS) entry which is preliminary data.</text>
</comment>
<dbReference type="PROSITE" id="PS51257">
    <property type="entry name" value="PROKAR_LIPOPROTEIN"/>
    <property type="match status" value="1"/>
</dbReference>
<evidence type="ECO:0008006" key="4">
    <source>
        <dbReference type="Google" id="ProtNLM"/>
    </source>
</evidence>
<keyword evidence="1" id="KW-0732">Signal</keyword>
<proteinExistence type="predicted"/>
<dbReference type="EMBL" id="JBELPZ010000025">
    <property type="protein sequence ID" value="MFL9845941.1"/>
    <property type="molecule type" value="Genomic_DNA"/>
</dbReference>
<evidence type="ECO:0000313" key="3">
    <source>
        <dbReference type="Proteomes" id="UP001629156"/>
    </source>
</evidence>
<sequence>MKKLLVVPIAVIASLVFVACSDEDTQPHINYVVCQVCEIEYQEQFGNQDYEVCVSADTIAYVNNGNTGLDPEYYFSLYCQNDFAGIGGVDEPGEGGGGSNEPGEATDNCVTCAAYEINNVPVPATEVCKGTNGNAFIGEIDMGIAYSQYIQAQEMFTDCN</sequence>
<feature type="signal peptide" evidence="1">
    <location>
        <begin position="1"/>
        <end position="19"/>
    </location>
</feature>
<organism evidence="2 3">
    <name type="scientific">Flavobacterium rhizosphaerae</name>
    <dbReference type="NCBI Taxonomy" id="3163298"/>
    <lineage>
        <taxon>Bacteria</taxon>
        <taxon>Pseudomonadati</taxon>
        <taxon>Bacteroidota</taxon>
        <taxon>Flavobacteriia</taxon>
        <taxon>Flavobacteriales</taxon>
        <taxon>Flavobacteriaceae</taxon>
        <taxon>Flavobacterium</taxon>
    </lineage>
</organism>
<name>A0ABW8Z2W4_9FLAO</name>
<dbReference type="RefSeq" id="WP_408086219.1">
    <property type="nucleotide sequence ID" value="NZ_JBELPZ010000025.1"/>
</dbReference>
<accession>A0ABW8Z2W4</accession>
<gene>
    <name evidence="2" type="ORF">ABS766_16080</name>
</gene>
<reference evidence="2 3" key="1">
    <citation type="submission" date="2024-06" db="EMBL/GenBank/DDBJ databases">
        <authorList>
            <person name="Kaempfer P."/>
            <person name="Viver T."/>
        </authorList>
    </citation>
    <scope>NUCLEOTIDE SEQUENCE [LARGE SCALE GENOMIC DNA]</scope>
    <source>
        <strain evidence="2 3">ST-119</strain>
    </source>
</reference>